<dbReference type="EMBL" id="JAHXPT010000005">
    <property type="protein sequence ID" value="MBW6410105.1"/>
    <property type="molecule type" value="Genomic_DNA"/>
</dbReference>
<accession>A0ABS7AN62</accession>
<dbReference type="Proteomes" id="UP001519921">
    <property type="component" value="Unassembled WGS sequence"/>
</dbReference>
<dbReference type="Pfam" id="PF07071">
    <property type="entry name" value="KDGP_aldolase"/>
    <property type="match status" value="1"/>
</dbReference>
<evidence type="ECO:0000313" key="2">
    <source>
        <dbReference type="Proteomes" id="UP001519921"/>
    </source>
</evidence>
<dbReference type="NCBIfam" id="NF047796">
    <property type="entry name" value="DhDoxPGlucAldDagF"/>
    <property type="match status" value="1"/>
</dbReference>
<reference evidence="1 2" key="1">
    <citation type="submission" date="2021-07" db="EMBL/GenBank/DDBJ databases">
        <title>Clostridium weizhouense sp. nov., an anaerobic bacterium isolated from activated sludge of Petroleum wastewater.</title>
        <authorList>
            <person name="Li Q."/>
        </authorList>
    </citation>
    <scope>NUCLEOTIDE SEQUENCE [LARGE SCALE GENOMIC DNA]</scope>
    <source>
        <strain evidence="1 2">YB-6</strain>
    </source>
</reference>
<sequence>MAGQKINFYNGKVAINVLAKDIDNAKEIVQAIDGHVAVGVLSKQFNNAEEGIVEVNKWLKEIPTVSVGLGAGDPMQWEKAAKIAAATDAGHVNEVFTGAPVAVGMLRANNAKNTMVNSLISPTGIVGKVKISTGPVSQNGEAAIVDVETAVLMLKDMGVHAVKFFPMGGLKSIEELKVVAKACAKHDLPSLEPTGGIDLNNFKEILKVCLDAGCKRVMPHVYNSIIDKETGKTRVEDVKQIYEIIKELV</sequence>
<keyword evidence="1" id="KW-0456">Lyase</keyword>
<comment type="caution">
    <text evidence="1">The sequence shown here is derived from an EMBL/GenBank/DDBJ whole genome shotgun (WGS) entry which is preliminary data.</text>
</comment>
<dbReference type="RefSeq" id="WP_219779169.1">
    <property type="nucleotide sequence ID" value="NZ_JAHXPT010000005.1"/>
</dbReference>
<proteinExistence type="predicted"/>
<evidence type="ECO:0000313" key="1">
    <source>
        <dbReference type="EMBL" id="MBW6410105.1"/>
    </source>
</evidence>
<dbReference type="NCBIfam" id="TIGR03581">
    <property type="entry name" value="EF_0839"/>
    <property type="match status" value="1"/>
</dbReference>
<organism evidence="1 2">
    <name type="scientific">Clostridium weizhouense</name>
    <dbReference type="NCBI Taxonomy" id="2859781"/>
    <lineage>
        <taxon>Bacteria</taxon>
        <taxon>Bacillati</taxon>
        <taxon>Bacillota</taxon>
        <taxon>Clostridia</taxon>
        <taxon>Eubacteriales</taxon>
        <taxon>Clostridiaceae</taxon>
        <taxon>Clostridium</taxon>
    </lineage>
</organism>
<dbReference type="InterPro" id="IPR013785">
    <property type="entry name" value="Aldolase_TIM"/>
</dbReference>
<dbReference type="SUPFAM" id="SSF51569">
    <property type="entry name" value="Aldolase"/>
    <property type="match status" value="1"/>
</dbReference>
<dbReference type="InterPro" id="IPR010763">
    <property type="entry name" value="DgaF"/>
</dbReference>
<gene>
    <name evidence="1" type="ORF">KYD98_08365</name>
</gene>
<protein>
    <submittedName>
        <fullName evidence="1">Oxo-acid lyase</fullName>
    </submittedName>
</protein>
<dbReference type="Gene3D" id="3.20.20.70">
    <property type="entry name" value="Aldolase class I"/>
    <property type="match status" value="1"/>
</dbReference>
<dbReference type="GO" id="GO:0016829">
    <property type="term" value="F:lyase activity"/>
    <property type="evidence" value="ECO:0007669"/>
    <property type="project" value="UniProtKB-KW"/>
</dbReference>
<name>A0ABS7AN62_9CLOT</name>
<keyword evidence="2" id="KW-1185">Reference proteome</keyword>